<dbReference type="Gene3D" id="3.50.30.50">
    <property type="entry name" value="Putative cyclase"/>
    <property type="match status" value="1"/>
</dbReference>
<organism evidence="8 9">
    <name type="scientific">Virgibacillus siamensis</name>
    <dbReference type="NCBI Taxonomy" id="480071"/>
    <lineage>
        <taxon>Bacteria</taxon>
        <taxon>Bacillati</taxon>
        <taxon>Bacillota</taxon>
        <taxon>Bacilli</taxon>
        <taxon>Bacillales</taxon>
        <taxon>Bacillaceae</taxon>
        <taxon>Virgibacillus</taxon>
    </lineage>
</organism>
<comment type="caution">
    <text evidence="8">The sequence shown here is derived from an EMBL/GenBank/DDBJ whole genome shotgun (WGS) entry which is preliminary data.</text>
</comment>
<keyword evidence="5 7" id="KW-0823">Tryptophan catabolism</keyword>
<proteinExistence type="inferred from homology"/>
<keyword evidence="4 7" id="KW-0862">Zinc</keyword>
<dbReference type="NCBIfam" id="TIGR03035">
    <property type="entry name" value="trp_arylform"/>
    <property type="match status" value="1"/>
</dbReference>
<comment type="subunit">
    <text evidence="7">Homodimer.</text>
</comment>
<comment type="cofactor">
    <cofactor evidence="7">
        <name>Zn(2+)</name>
        <dbReference type="ChEBI" id="CHEBI:29105"/>
    </cofactor>
    <text evidence="7">Binds 2 zinc ions per subunit.</text>
</comment>
<dbReference type="InterPro" id="IPR037175">
    <property type="entry name" value="KFase_sf"/>
</dbReference>
<feature type="binding site" evidence="7">
    <location>
        <position position="20"/>
    </location>
    <ligand>
        <name>substrate</name>
    </ligand>
</feature>
<reference evidence="8 9" key="1">
    <citation type="journal article" date="2019" name="Int. J. Syst. Evol. Microbiol.">
        <title>The Global Catalogue of Microorganisms (GCM) 10K type strain sequencing project: providing services to taxonomists for standard genome sequencing and annotation.</title>
        <authorList>
            <consortium name="The Broad Institute Genomics Platform"/>
            <consortium name="The Broad Institute Genome Sequencing Center for Infectious Disease"/>
            <person name="Wu L."/>
            <person name="Ma J."/>
        </authorList>
    </citation>
    <scope>NUCLEOTIDE SEQUENCE [LARGE SCALE GENOMIC DNA]</scope>
    <source>
        <strain evidence="8 9">JCM 15395</strain>
    </source>
</reference>
<accession>A0ABN1FVA9</accession>
<evidence type="ECO:0000256" key="5">
    <source>
        <dbReference type="ARBA" id="ARBA00023079"/>
    </source>
</evidence>
<dbReference type="Proteomes" id="UP001500866">
    <property type="component" value="Unassembled WGS sequence"/>
</dbReference>
<comment type="function">
    <text evidence="1 7">Catalyzes the hydrolysis of N-formyl-L-kynurenine to L-kynurenine, the second step in the kynurenine pathway of tryptophan degradation.</text>
</comment>
<keyword evidence="2 7" id="KW-0479">Metal-binding</keyword>
<dbReference type="PANTHER" id="PTHR31118">
    <property type="entry name" value="CYCLASE-LIKE PROTEIN 2"/>
    <property type="match status" value="1"/>
</dbReference>
<feature type="binding site" evidence="7">
    <location>
        <position position="56"/>
    </location>
    <ligand>
        <name>Zn(2+)</name>
        <dbReference type="ChEBI" id="CHEBI:29105"/>
        <label>2</label>
    </ligand>
</feature>
<keyword evidence="3 7" id="KW-0378">Hydrolase</keyword>
<evidence type="ECO:0000256" key="2">
    <source>
        <dbReference type="ARBA" id="ARBA00022723"/>
    </source>
</evidence>
<dbReference type="EC" id="3.5.1.9" evidence="7"/>
<feature type="binding site" evidence="7">
    <location>
        <position position="173"/>
    </location>
    <ligand>
        <name>Zn(2+)</name>
        <dbReference type="ChEBI" id="CHEBI:29105"/>
        <label>2</label>
    </ligand>
</feature>
<feature type="binding site" evidence="7">
    <location>
        <position position="173"/>
    </location>
    <ligand>
        <name>Zn(2+)</name>
        <dbReference type="ChEBI" id="CHEBI:29105"/>
        <label>1</label>
    </ligand>
</feature>
<dbReference type="InterPro" id="IPR007325">
    <property type="entry name" value="KFase/CYL"/>
</dbReference>
<feature type="binding site" evidence="7">
    <location>
        <position position="50"/>
    </location>
    <ligand>
        <name>Zn(2+)</name>
        <dbReference type="ChEBI" id="CHEBI:29105"/>
        <label>1</label>
    </ligand>
</feature>
<gene>
    <name evidence="8" type="primary">kynB_1</name>
    <name evidence="7" type="synonym">kynB</name>
    <name evidence="8" type="ORF">GCM10009001_12960</name>
</gene>
<dbReference type="InterPro" id="IPR017484">
    <property type="entry name" value="Kynurenine_formamidase_bac"/>
</dbReference>
<comment type="similarity">
    <text evidence="7">Belongs to the Cyclase 1 superfamily. KynB family.</text>
</comment>
<protein>
    <recommendedName>
        <fullName evidence="7">Kynurenine formamidase</fullName>
        <shortName evidence="7">KFA</shortName>
        <shortName evidence="7">KFase</shortName>
        <ecNumber evidence="7">3.5.1.9</ecNumber>
    </recommendedName>
    <alternativeName>
        <fullName evidence="7">Arylformamidase</fullName>
    </alternativeName>
    <alternativeName>
        <fullName evidence="7">N-formylkynurenine formamidase</fullName>
        <shortName evidence="7">FKF</shortName>
    </alternativeName>
</protein>
<keyword evidence="9" id="KW-1185">Reference proteome</keyword>
<sequence length="216" mass="23638">MKHSQWIDISQPLTNDMAHFPGDSPYNYSLTYAKKDGGPANVGQMTASLHTGTHVDAPFHYDSEGETIEQLPPDLYIGQAKVIDVSHTETITADVLSSFDFEGISRVLLHTSLPNNPKHFPEEIPELNPDIADFLHVKGIKLLGVDMPSVDAPDSKELATHHALHANGIYILENLMLDGVHPGTYELIALPLALHGADGSPVRAVLKPLEENRNED</sequence>
<evidence type="ECO:0000256" key="1">
    <source>
        <dbReference type="ARBA" id="ARBA00002204"/>
    </source>
</evidence>
<feature type="binding site" evidence="7">
    <location>
        <position position="54"/>
    </location>
    <ligand>
        <name>Zn(2+)</name>
        <dbReference type="ChEBI" id="CHEBI:29105"/>
        <label>1</label>
    </ligand>
</feature>
<evidence type="ECO:0000256" key="7">
    <source>
        <dbReference type="HAMAP-Rule" id="MF_01969"/>
    </source>
</evidence>
<evidence type="ECO:0000256" key="6">
    <source>
        <dbReference type="ARBA" id="ARBA00048496"/>
    </source>
</evidence>
<evidence type="ECO:0000256" key="4">
    <source>
        <dbReference type="ARBA" id="ARBA00022833"/>
    </source>
</evidence>
<feature type="active site" description="Proton donor/acceptor" evidence="7">
    <location>
        <position position="60"/>
    </location>
</feature>
<feature type="binding site" evidence="7">
    <location>
        <position position="161"/>
    </location>
    <ligand>
        <name>Zn(2+)</name>
        <dbReference type="ChEBI" id="CHEBI:29105"/>
        <label>2</label>
    </ligand>
</feature>
<evidence type="ECO:0000313" key="8">
    <source>
        <dbReference type="EMBL" id="GAA0598219.1"/>
    </source>
</evidence>
<dbReference type="HAMAP" id="MF_01969">
    <property type="entry name" value="KynB"/>
    <property type="match status" value="1"/>
</dbReference>
<name>A0ABN1FVA9_9BACI</name>
<dbReference type="Pfam" id="PF04199">
    <property type="entry name" value="Cyclase"/>
    <property type="match status" value="1"/>
</dbReference>
<dbReference type="SUPFAM" id="SSF102198">
    <property type="entry name" value="Putative cyclase"/>
    <property type="match status" value="1"/>
</dbReference>
<dbReference type="EMBL" id="BAAADS010000009">
    <property type="protein sequence ID" value="GAA0598219.1"/>
    <property type="molecule type" value="Genomic_DNA"/>
</dbReference>
<comment type="catalytic activity">
    <reaction evidence="6 7">
        <text>N-formyl-L-kynurenine + H2O = L-kynurenine + formate + H(+)</text>
        <dbReference type="Rhea" id="RHEA:13009"/>
        <dbReference type="ChEBI" id="CHEBI:15377"/>
        <dbReference type="ChEBI" id="CHEBI:15378"/>
        <dbReference type="ChEBI" id="CHEBI:15740"/>
        <dbReference type="ChEBI" id="CHEBI:57959"/>
        <dbReference type="ChEBI" id="CHEBI:58629"/>
        <dbReference type="EC" id="3.5.1.9"/>
    </reaction>
</comment>
<dbReference type="RefSeq" id="WP_343811403.1">
    <property type="nucleotide sequence ID" value="NZ_BAAADS010000009.1"/>
</dbReference>
<evidence type="ECO:0000313" key="9">
    <source>
        <dbReference type="Proteomes" id="UP001500866"/>
    </source>
</evidence>
<evidence type="ECO:0000256" key="3">
    <source>
        <dbReference type="ARBA" id="ARBA00022801"/>
    </source>
</evidence>
<feature type="binding site" evidence="7">
    <location>
        <position position="56"/>
    </location>
    <ligand>
        <name>Zn(2+)</name>
        <dbReference type="ChEBI" id="CHEBI:29105"/>
        <label>1</label>
    </ligand>
</feature>
<dbReference type="PANTHER" id="PTHR31118:SF32">
    <property type="entry name" value="KYNURENINE FORMAMIDASE"/>
    <property type="match status" value="1"/>
</dbReference>
<comment type="pathway">
    <text evidence="7">Amino-acid degradation; L-tryptophan degradation via kynurenine pathway; L-kynurenine from L-tryptophan: step 2/2.</text>
</comment>